<sequence length="313" mass="37083">MEELTVLSFGGGQDSTYILYKIIRVKEYRSEFVKGRLLVLMSDTGNEHKYTYEHVEFIRRLCLYNDIEFYFITPDMGFHPKTWPSLEHQMIKNNSIMSMMMPRSCTDNLKIKPFYNFLNVWIATVMYDQDVPNDTRNRKWISKFFTDHGKINVIIGIAAGEEGRVAVTKNQKKAAQIEMFIKPKKRSNVWMLNCINRFYPMIIEGIDRQKAQDYINVTPWPLPPPSNCKYCPFLTKQELLWMYRLHPEDYSQFVVYEINKLNRNPGVPRNLGVKGIKYLPEILEEAIKEYGHWTNEQLQEYKMSHGHCVKSQY</sequence>
<organism evidence="1 2">
    <name type="scientific">Pedobacter cryoconitis</name>
    <dbReference type="NCBI Taxonomy" id="188932"/>
    <lineage>
        <taxon>Bacteria</taxon>
        <taxon>Pseudomonadati</taxon>
        <taxon>Bacteroidota</taxon>
        <taxon>Sphingobacteriia</taxon>
        <taxon>Sphingobacteriales</taxon>
        <taxon>Sphingobacteriaceae</taxon>
        <taxon>Pedobacter</taxon>
    </lineage>
</organism>
<accession>A0A127VJ74</accession>
<dbReference type="AlphaFoldDB" id="A0A127VJ74"/>
<name>A0A127VJ74_9SPHI</name>
<reference evidence="1 2" key="1">
    <citation type="submission" date="2016-03" db="EMBL/GenBank/DDBJ databases">
        <title>Complete genome sequence of Pedobacter cryoconitis PAMC 27485.</title>
        <authorList>
            <person name="Lee J."/>
            <person name="Kim O.-S."/>
        </authorList>
    </citation>
    <scope>NUCLEOTIDE SEQUENCE [LARGE SCALE GENOMIC DNA]</scope>
    <source>
        <strain evidence="1 2">PAMC 27485</strain>
    </source>
</reference>
<evidence type="ECO:0000313" key="2">
    <source>
        <dbReference type="Proteomes" id="UP000071561"/>
    </source>
</evidence>
<dbReference type="OrthoDB" id="9774475at2"/>
<evidence type="ECO:0000313" key="1">
    <source>
        <dbReference type="EMBL" id="AMQ00959.1"/>
    </source>
</evidence>
<proteinExistence type="predicted"/>
<evidence type="ECO:0008006" key="3">
    <source>
        <dbReference type="Google" id="ProtNLM"/>
    </source>
</evidence>
<dbReference type="RefSeq" id="WP_068404529.1">
    <property type="nucleotide sequence ID" value="NZ_CP014504.1"/>
</dbReference>
<protein>
    <recommendedName>
        <fullName evidence="3">Phosphoadenosine phosphosulphate reductase domain-containing protein</fullName>
    </recommendedName>
</protein>
<gene>
    <name evidence="1" type="ORF">AY601_4108</name>
</gene>
<dbReference type="Gene3D" id="3.40.50.620">
    <property type="entry name" value="HUPs"/>
    <property type="match status" value="1"/>
</dbReference>
<dbReference type="InterPro" id="IPR014729">
    <property type="entry name" value="Rossmann-like_a/b/a_fold"/>
</dbReference>
<dbReference type="SUPFAM" id="SSF52402">
    <property type="entry name" value="Adenine nucleotide alpha hydrolases-like"/>
    <property type="match status" value="1"/>
</dbReference>
<dbReference type="PATRIC" id="fig|188932.3.peg.4264"/>
<dbReference type="Proteomes" id="UP000071561">
    <property type="component" value="Chromosome"/>
</dbReference>
<dbReference type="KEGG" id="pcm:AY601_4108"/>
<dbReference type="EMBL" id="CP014504">
    <property type="protein sequence ID" value="AMQ00959.1"/>
    <property type="molecule type" value="Genomic_DNA"/>
</dbReference>
<keyword evidence="2" id="KW-1185">Reference proteome</keyword>